<dbReference type="CDD" id="cd15482">
    <property type="entry name" value="Sialidase_non-viral"/>
    <property type="match status" value="1"/>
</dbReference>
<dbReference type="SUPFAM" id="SSF50939">
    <property type="entry name" value="Sialidases"/>
    <property type="match status" value="1"/>
</dbReference>
<comment type="caution">
    <text evidence="1">The sequence shown here is derived from an EMBL/GenBank/DDBJ whole genome shotgun (WGS) entry which is preliminary data.</text>
</comment>
<evidence type="ECO:0000313" key="1">
    <source>
        <dbReference type="EMBL" id="PZN85066.1"/>
    </source>
</evidence>
<dbReference type="AlphaFoldDB" id="A0A2W4RRW0"/>
<gene>
    <name evidence="1" type="ORF">DM484_01855</name>
</gene>
<dbReference type="Proteomes" id="UP000249396">
    <property type="component" value="Unassembled WGS sequence"/>
</dbReference>
<dbReference type="InterPro" id="IPR036278">
    <property type="entry name" value="Sialidase_sf"/>
</dbReference>
<proteinExistence type="predicted"/>
<organism evidence="1 2">
    <name type="scientific">Candidatus Methylumidiphilus alinenensis</name>
    <dbReference type="NCBI Taxonomy" id="2202197"/>
    <lineage>
        <taxon>Bacteria</taxon>
        <taxon>Pseudomonadati</taxon>
        <taxon>Pseudomonadota</taxon>
        <taxon>Gammaproteobacteria</taxon>
        <taxon>Methylococcales</taxon>
        <taxon>Candidatus Methylumidiphilus</taxon>
    </lineage>
</organism>
<protein>
    <recommendedName>
        <fullName evidence="3">Exo-alpha-sialidase</fullName>
    </recommendedName>
</protein>
<name>A0A2W4RRW0_9GAMM</name>
<dbReference type="EMBL" id="QJPH01000135">
    <property type="protein sequence ID" value="PZN85066.1"/>
    <property type="molecule type" value="Genomic_DNA"/>
</dbReference>
<reference evidence="1 2" key="1">
    <citation type="journal article" date="2018" name="Aquat. Microb. Ecol.">
        <title>Gammaproteobacterial methanotrophs dominate.</title>
        <authorList>
            <person name="Rissanen A.J."/>
            <person name="Saarenheimo J."/>
            <person name="Tiirola M."/>
            <person name="Peura S."/>
            <person name="Aalto S.L."/>
            <person name="Karvinen A."/>
            <person name="Nykanen H."/>
        </authorList>
    </citation>
    <scope>NUCLEOTIDE SEQUENCE [LARGE SCALE GENOMIC DNA]</scope>
    <source>
        <strain evidence="1">AMbin10</strain>
    </source>
</reference>
<sequence>MLAVFDKLLYMACTGTNDYVFISSSGDGKTFSNPVELSYPCMTDGNYANGMCISLAPALGVFNGKLYLAYSYSGGADLGICIFLSSSTDGTSFGNTVTLPNNQLVSSMSLNVDALGILVVGYVNQDTLTLSSSSDGVNFTTATLGQGGQAALGGIGDLAFLAFTQTQS</sequence>
<evidence type="ECO:0000313" key="2">
    <source>
        <dbReference type="Proteomes" id="UP000249396"/>
    </source>
</evidence>
<evidence type="ECO:0008006" key="3">
    <source>
        <dbReference type="Google" id="ProtNLM"/>
    </source>
</evidence>
<accession>A0A2W4RRW0</accession>